<dbReference type="PROSITE" id="PS50853">
    <property type="entry name" value="FN3"/>
    <property type="match status" value="1"/>
</dbReference>
<organism evidence="3">
    <name type="scientific">Mesocestoides corti</name>
    <name type="common">Flatworm</name>
    <dbReference type="NCBI Taxonomy" id="53468"/>
    <lineage>
        <taxon>Eukaryota</taxon>
        <taxon>Metazoa</taxon>
        <taxon>Spiralia</taxon>
        <taxon>Lophotrochozoa</taxon>
        <taxon>Platyhelminthes</taxon>
        <taxon>Cestoda</taxon>
        <taxon>Eucestoda</taxon>
        <taxon>Cyclophyllidea</taxon>
        <taxon>Mesocestoididae</taxon>
        <taxon>Mesocestoides</taxon>
    </lineage>
</organism>
<name>A0A5K3FU62_MESCO</name>
<feature type="domain" description="Fibronectin type-III" evidence="2">
    <location>
        <begin position="98"/>
        <end position="191"/>
    </location>
</feature>
<proteinExistence type="predicted"/>
<dbReference type="AlphaFoldDB" id="A0A5K3FU62"/>
<evidence type="ECO:0000313" key="3">
    <source>
        <dbReference type="WBParaSite" id="MCU_010618-RA"/>
    </source>
</evidence>
<protein>
    <submittedName>
        <fullName evidence="3">Fibronectin type-III domain-containing protein</fullName>
    </submittedName>
</protein>
<dbReference type="InterPro" id="IPR050991">
    <property type="entry name" value="ECM_Regulatory_Proteins"/>
</dbReference>
<dbReference type="SUPFAM" id="SSF49265">
    <property type="entry name" value="Fibronectin type III"/>
    <property type="match status" value="3"/>
</dbReference>
<dbReference type="Gene3D" id="2.60.40.10">
    <property type="entry name" value="Immunoglobulins"/>
    <property type="match status" value="2"/>
</dbReference>
<sequence length="518" mass="54843">LLLVASEVVNVTAISNSSLNVTIQPPVNTANISHYNVTLNDAIIFPLCKIEVGKELLGCKLEGLFAATKYVVKACSWMQIGQLCSESVGAIGWTKPNAPKTVTVTSISSTSIKVDVVAPDDATNIDQFNIILKDTHPTRFCGIEADEYPLECTISGLLEETNYTVEACSWMRSGQICSDFVEATGCTKPKAPKGATVTALSTSSVKVTVIPPNNTTNIDQYNITVRGAYLVRFCEVDANNEPLECSLGSLSIGTQYSVGVCSWLKSSQICSEPVKAIGWTKPQAPGKITVSPGSSSSLDVAVETPTDATGIGRYEVSTVGVTPPSLCTIRPGGNLWCRLEGLQAATKYEVIASGCINGSYPVVCSHNVVASGWTKAYPPRGAAVIPVTTTSGNVVILPPNDTTNIDQYNITVDNPNSSRICEIEAKTDLLECPVGGLSAGTKIMVKACSWMTSVHICSDFLQAVGWTKPNAPKGMIATPLSTTSFKLAVVPPDDAKHIDQYNITIKDASSAMVCEIAA</sequence>
<dbReference type="CDD" id="cd00063">
    <property type="entry name" value="FN3"/>
    <property type="match status" value="3"/>
</dbReference>
<accession>A0A5K3FU62</accession>
<dbReference type="InterPro" id="IPR036116">
    <property type="entry name" value="FN3_sf"/>
</dbReference>
<dbReference type="SMART" id="SM00060">
    <property type="entry name" value="FN3"/>
    <property type="match status" value="4"/>
</dbReference>
<dbReference type="PANTHER" id="PTHR46708:SF2">
    <property type="entry name" value="FIBRONECTIN TYPE-III DOMAIN-CONTAINING PROTEIN"/>
    <property type="match status" value="1"/>
</dbReference>
<reference evidence="3" key="1">
    <citation type="submission" date="2019-11" db="UniProtKB">
        <authorList>
            <consortium name="WormBaseParasite"/>
        </authorList>
    </citation>
    <scope>IDENTIFICATION</scope>
</reference>
<evidence type="ECO:0000256" key="1">
    <source>
        <dbReference type="ARBA" id="ARBA00022737"/>
    </source>
</evidence>
<evidence type="ECO:0000259" key="2">
    <source>
        <dbReference type="PROSITE" id="PS50853"/>
    </source>
</evidence>
<dbReference type="InterPro" id="IPR003961">
    <property type="entry name" value="FN3_dom"/>
</dbReference>
<keyword evidence="1" id="KW-0677">Repeat</keyword>
<dbReference type="PANTHER" id="PTHR46708">
    <property type="entry name" value="TENASCIN"/>
    <property type="match status" value="1"/>
</dbReference>
<dbReference type="WBParaSite" id="MCU_010618-RA">
    <property type="protein sequence ID" value="MCU_010618-RA"/>
    <property type="gene ID" value="MCU_010618"/>
</dbReference>
<dbReference type="InterPro" id="IPR013783">
    <property type="entry name" value="Ig-like_fold"/>
</dbReference>